<dbReference type="Proteomes" id="UP000012138">
    <property type="component" value="Unassembled WGS sequence"/>
</dbReference>
<sequence>MGPWLWSINCMKETLCGISSLVLIYYRSETLSLKEHSVESISFA</sequence>
<dbReference type="AlphaFoldDB" id="M6YRM8"/>
<organism evidence="1 2">
    <name type="scientific">Leptospira noguchii str. 2001034031</name>
    <dbReference type="NCBI Taxonomy" id="1193053"/>
    <lineage>
        <taxon>Bacteria</taxon>
        <taxon>Pseudomonadati</taxon>
        <taxon>Spirochaetota</taxon>
        <taxon>Spirochaetia</taxon>
        <taxon>Leptospirales</taxon>
        <taxon>Leptospiraceae</taxon>
        <taxon>Leptospira</taxon>
    </lineage>
</organism>
<gene>
    <name evidence="1" type="ORF">LEP1GSC024_4230</name>
</gene>
<evidence type="ECO:0000313" key="2">
    <source>
        <dbReference type="Proteomes" id="UP000012138"/>
    </source>
</evidence>
<proteinExistence type="predicted"/>
<comment type="caution">
    <text evidence="1">The sequence shown here is derived from an EMBL/GenBank/DDBJ whole genome shotgun (WGS) entry which is preliminary data.</text>
</comment>
<protein>
    <submittedName>
        <fullName evidence="1">Uncharacterized protein</fullName>
    </submittedName>
</protein>
<dbReference type="EMBL" id="AKXB02000112">
    <property type="protein sequence ID" value="EMO88983.1"/>
    <property type="molecule type" value="Genomic_DNA"/>
</dbReference>
<name>M6YRM8_9LEPT</name>
<reference evidence="1 2" key="1">
    <citation type="submission" date="2013-01" db="EMBL/GenBank/DDBJ databases">
        <authorList>
            <person name="Harkins D.M."/>
            <person name="Durkin A.S."/>
            <person name="Brinkac L.M."/>
            <person name="Haft D.H."/>
            <person name="Selengut J.D."/>
            <person name="Sanka R."/>
            <person name="DePew J."/>
            <person name="Purushe J."/>
            <person name="Whelen A.C."/>
            <person name="Vinetz J.M."/>
            <person name="Sutton G.G."/>
            <person name="Nierman W.C."/>
            <person name="Fouts D.E."/>
        </authorList>
    </citation>
    <scope>NUCLEOTIDE SEQUENCE [LARGE SCALE GENOMIC DNA]</scope>
    <source>
        <strain evidence="1 2">2001034031</strain>
    </source>
</reference>
<evidence type="ECO:0000313" key="1">
    <source>
        <dbReference type="EMBL" id="EMO88983.1"/>
    </source>
</evidence>
<accession>M6YRM8</accession>